<evidence type="ECO:0000313" key="5">
    <source>
        <dbReference type="Proteomes" id="UP000222542"/>
    </source>
</evidence>
<feature type="transmembrane region" description="Helical" evidence="3">
    <location>
        <begin position="651"/>
        <end position="670"/>
    </location>
</feature>
<keyword evidence="1" id="KW-0175">Coiled coil</keyword>
<feature type="region of interest" description="Disordered" evidence="2">
    <location>
        <begin position="309"/>
        <end position="330"/>
    </location>
</feature>
<name>A0A2G2YI01_CAPAN</name>
<dbReference type="STRING" id="4072.A0A2G2YI01"/>
<dbReference type="AlphaFoldDB" id="A0A2G2YI01"/>
<dbReference type="Gramene" id="PHT69367">
    <property type="protein sequence ID" value="PHT69367"/>
    <property type="gene ID" value="T459_28854"/>
</dbReference>
<feature type="region of interest" description="Disordered" evidence="2">
    <location>
        <begin position="96"/>
        <end position="117"/>
    </location>
</feature>
<feature type="transmembrane region" description="Helical" evidence="3">
    <location>
        <begin position="570"/>
        <end position="589"/>
    </location>
</feature>
<proteinExistence type="predicted"/>
<gene>
    <name evidence="4" type="ORF">T459_28854</name>
</gene>
<accession>A0A2G2YI01</accession>
<reference evidence="4 5" key="1">
    <citation type="journal article" date="2014" name="Nat. Genet.">
        <title>Genome sequence of the hot pepper provides insights into the evolution of pungency in Capsicum species.</title>
        <authorList>
            <person name="Kim S."/>
            <person name="Park M."/>
            <person name="Yeom S.I."/>
            <person name="Kim Y.M."/>
            <person name="Lee J.M."/>
            <person name="Lee H.A."/>
            <person name="Seo E."/>
            <person name="Choi J."/>
            <person name="Cheong K."/>
            <person name="Kim K.T."/>
            <person name="Jung K."/>
            <person name="Lee G.W."/>
            <person name="Oh S.K."/>
            <person name="Bae C."/>
            <person name="Kim S.B."/>
            <person name="Lee H.Y."/>
            <person name="Kim S.Y."/>
            <person name="Kim M.S."/>
            <person name="Kang B.C."/>
            <person name="Jo Y.D."/>
            <person name="Yang H.B."/>
            <person name="Jeong H.J."/>
            <person name="Kang W.H."/>
            <person name="Kwon J.K."/>
            <person name="Shin C."/>
            <person name="Lim J.Y."/>
            <person name="Park J.H."/>
            <person name="Huh J.H."/>
            <person name="Kim J.S."/>
            <person name="Kim B.D."/>
            <person name="Cohen O."/>
            <person name="Paran I."/>
            <person name="Suh M.C."/>
            <person name="Lee S.B."/>
            <person name="Kim Y.K."/>
            <person name="Shin Y."/>
            <person name="Noh S.J."/>
            <person name="Park J."/>
            <person name="Seo Y.S."/>
            <person name="Kwon S.Y."/>
            <person name="Kim H.A."/>
            <person name="Park J.M."/>
            <person name="Kim H.J."/>
            <person name="Choi S.B."/>
            <person name="Bosland P.W."/>
            <person name="Reeves G."/>
            <person name="Jo S.H."/>
            <person name="Lee B.W."/>
            <person name="Cho H.T."/>
            <person name="Choi H.S."/>
            <person name="Lee M.S."/>
            <person name="Yu Y."/>
            <person name="Do Choi Y."/>
            <person name="Park B.S."/>
            <person name="van Deynze A."/>
            <person name="Ashrafi H."/>
            <person name="Hill T."/>
            <person name="Kim W.T."/>
            <person name="Pai H.S."/>
            <person name="Ahn H.K."/>
            <person name="Yeam I."/>
            <person name="Giovannoni J.J."/>
            <person name="Rose J.K."/>
            <person name="Sorensen I."/>
            <person name="Lee S.J."/>
            <person name="Kim R.W."/>
            <person name="Choi I.Y."/>
            <person name="Choi B.S."/>
            <person name="Lim J.S."/>
            <person name="Lee Y.H."/>
            <person name="Choi D."/>
        </authorList>
    </citation>
    <scope>NUCLEOTIDE SEQUENCE [LARGE SCALE GENOMIC DNA]</scope>
    <source>
        <strain evidence="5">cv. CM334</strain>
    </source>
</reference>
<keyword evidence="5" id="KW-1185">Reference proteome</keyword>
<organism evidence="4 5">
    <name type="scientific">Capsicum annuum</name>
    <name type="common">Capsicum pepper</name>
    <dbReference type="NCBI Taxonomy" id="4072"/>
    <lineage>
        <taxon>Eukaryota</taxon>
        <taxon>Viridiplantae</taxon>
        <taxon>Streptophyta</taxon>
        <taxon>Embryophyta</taxon>
        <taxon>Tracheophyta</taxon>
        <taxon>Spermatophyta</taxon>
        <taxon>Magnoliopsida</taxon>
        <taxon>eudicotyledons</taxon>
        <taxon>Gunneridae</taxon>
        <taxon>Pentapetalae</taxon>
        <taxon>asterids</taxon>
        <taxon>lamiids</taxon>
        <taxon>Solanales</taxon>
        <taxon>Solanaceae</taxon>
        <taxon>Solanoideae</taxon>
        <taxon>Capsiceae</taxon>
        <taxon>Capsicum</taxon>
    </lineage>
</organism>
<evidence type="ECO:0000313" key="4">
    <source>
        <dbReference type="EMBL" id="PHT69367.1"/>
    </source>
</evidence>
<evidence type="ECO:0008006" key="6">
    <source>
        <dbReference type="Google" id="ProtNLM"/>
    </source>
</evidence>
<reference evidence="4 5" key="2">
    <citation type="journal article" date="2017" name="Genome Biol.">
        <title>New reference genome sequences of hot pepper reveal the massive evolution of plant disease-resistance genes by retroduplication.</title>
        <authorList>
            <person name="Kim S."/>
            <person name="Park J."/>
            <person name="Yeom S.I."/>
            <person name="Kim Y.M."/>
            <person name="Seo E."/>
            <person name="Kim K.T."/>
            <person name="Kim M.S."/>
            <person name="Lee J.M."/>
            <person name="Cheong K."/>
            <person name="Shin H.S."/>
            <person name="Kim S.B."/>
            <person name="Han K."/>
            <person name="Lee J."/>
            <person name="Park M."/>
            <person name="Lee H.A."/>
            <person name="Lee H.Y."/>
            <person name="Lee Y."/>
            <person name="Oh S."/>
            <person name="Lee J.H."/>
            <person name="Choi E."/>
            <person name="Choi E."/>
            <person name="Lee S.E."/>
            <person name="Jeon J."/>
            <person name="Kim H."/>
            <person name="Choi G."/>
            <person name="Song H."/>
            <person name="Lee J."/>
            <person name="Lee S.C."/>
            <person name="Kwon J.K."/>
            <person name="Lee H.Y."/>
            <person name="Koo N."/>
            <person name="Hong Y."/>
            <person name="Kim R.W."/>
            <person name="Kang W.H."/>
            <person name="Huh J.H."/>
            <person name="Kang B.C."/>
            <person name="Yang T.J."/>
            <person name="Lee Y.H."/>
            <person name="Bennetzen J.L."/>
            <person name="Choi D."/>
        </authorList>
    </citation>
    <scope>NUCLEOTIDE SEQUENCE [LARGE SCALE GENOMIC DNA]</scope>
    <source>
        <strain evidence="5">cv. CM334</strain>
    </source>
</reference>
<evidence type="ECO:0000256" key="1">
    <source>
        <dbReference type="SAM" id="Coils"/>
    </source>
</evidence>
<keyword evidence="3" id="KW-0812">Transmembrane</keyword>
<feature type="transmembrane region" description="Helical" evidence="3">
    <location>
        <begin position="625"/>
        <end position="645"/>
    </location>
</feature>
<sequence length="842" mass="94868">MFKFSFLTVVHQNSTCGAAENIGTATKPNGIMHEPVRADRPNAFSNNSSSVLSCIQTTVDILSQTAGPSTFELPDHTLVGPGHEGGVRVGKKNFMDLRKSPHGHSKKVHPKKYGRDSSRDLSVPVLIRTIRRLTKKKYLDDKSQIKDAVRMAEVITTLHFNLCCASVAIAKYISSPPMSDTNLKVLHKMSGLSAKALVVLPCYVSLEVGQFVIAKLATRRKMGDEGLLLEIFNKFVNELKEKEHKRQEDKYPYIEMMKNNFIFFQSSTNDANKTPPPPLKSKEVSSWRSVSLSSGSFYDSGSGKKNFMNLSKSPHGYSKKVHPKKYGRDSSRDLSVPVLIRTIRRLTKKKAELDSQTRRLKIEKNELQLVLEKELDRRFSDWSLQLKKYQIEQHRLCERARELAEQNVSLQREVSSFNKKEVDNRIKMLFSEKHLEDLSKRIEQVSEENQNLMQQLTQLQEEYRVLKNEENINQLTNDLQECMKELGIVKAILPKVFQQRDFMWEEVKSYSEMNMLLNYEINILKRKVDTLDEDFLIKEDQITILKDSIGKPFDLLASPDSLLGALHLGLLYVGSLVVLLVYSILYGLTTKESNWLGATTSAAMIILDWNLGACLYSFKLLKSRVVVLYVAGTSRVFLICFGVHYWYFGHFISYAVVVSVLLGATVSRHLSVTDPLAARRDALQSTVIRLREGFYREDQNSSASSFEGCGSSVKRSSSTDAGHLGNATVPCTVVQEPEVGSSYVDRNLEHNSSLVVCSSSGLESQGGDSSTSTSTNQQILDLNLALVFQENLSDPRVTSMLKRKERLTDCELANLLQDKGLDPNFAVMLKENGLDPMILSLL</sequence>
<keyword evidence="3" id="KW-0472">Membrane</keyword>
<dbReference type="Proteomes" id="UP000222542">
    <property type="component" value="Unassembled WGS sequence"/>
</dbReference>
<evidence type="ECO:0000256" key="3">
    <source>
        <dbReference type="SAM" id="Phobius"/>
    </source>
</evidence>
<dbReference type="EMBL" id="AYRZ02000011">
    <property type="protein sequence ID" value="PHT69367.1"/>
    <property type="molecule type" value="Genomic_DNA"/>
</dbReference>
<feature type="compositionally biased region" description="Basic residues" evidence="2">
    <location>
        <begin position="100"/>
        <end position="112"/>
    </location>
</feature>
<feature type="coiled-coil region" evidence="1">
    <location>
        <begin position="343"/>
        <end position="485"/>
    </location>
</feature>
<dbReference type="PANTHER" id="PTHR47491">
    <property type="entry name" value="CAP-GLY DOMAIN LINKER"/>
    <property type="match status" value="1"/>
</dbReference>
<protein>
    <recommendedName>
        <fullName evidence="6">Calpain-type cysteine protease DEK1</fullName>
    </recommendedName>
</protein>
<dbReference type="PANTHER" id="PTHR47491:SF5">
    <property type="entry name" value="CAP-GLY DOMAIN LINKER"/>
    <property type="match status" value="1"/>
</dbReference>
<keyword evidence="3" id="KW-1133">Transmembrane helix</keyword>
<evidence type="ECO:0000256" key="2">
    <source>
        <dbReference type="SAM" id="MobiDB-lite"/>
    </source>
</evidence>
<comment type="caution">
    <text evidence="4">The sequence shown here is derived from an EMBL/GenBank/DDBJ whole genome shotgun (WGS) entry which is preliminary data.</text>
</comment>